<evidence type="ECO:0000313" key="3">
    <source>
        <dbReference type="Proteomes" id="UP000194151"/>
    </source>
</evidence>
<dbReference type="InterPro" id="IPR023631">
    <property type="entry name" value="Amidase_dom"/>
</dbReference>
<dbReference type="PANTHER" id="PTHR11895">
    <property type="entry name" value="TRANSAMIDASE"/>
    <property type="match status" value="1"/>
</dbReference>
<dbReference type="Pfam" id="PF01425">
    <property type="entry name" value="Amidase"/>
    <property type="match status" value="1"/>
</dbReference>
<organism evidence="2 3">
    <name type="scientific">Bordetella genomosp. 8</name>
    <dbReference type="NCBI Taxonomy" id="1416806"/>
    <lineage>
        <taxon>Bacteria</taxon>
        <taxon>Pseudomonadati</taxon>
        <taxon>Pseudomonadota</taxon>
        <taxon>Betaproteobacteria</taxon>
        <taxon>Burkholderiales</taxon>
        <taxon>Alcaligenaceae</taxon>
        <taxon>Bordetella</taxon>
    </lineage>
</organism>
<name>A0A1W6YQ03_9BORD</name>
<sequence>MRADFLDLGIAETARLLRKGELSPVRIVEAALERIAAGDAVLRSFITVFDEQAMAVARASETMLRAGHDLGPLHGIPIALKDNIATAGGRTTAGSKVLADWIPTEDATIVRRLRRAGAIVLGKTNMHEFAWGGTSANPHYGNVRNPWDPARFPAGSSGGSAVAVAARFCHCAIGTDTGGSIRLPSAVNGTVGIRPTYGRVSNHGIVPLAWSMDTAGPITRTVEDCELVFDAIAGFDPRDPASVRHPVNRMSNKSDVDLRGLRVGIVPGYFFHHLQSAVENAVRGALDVLVSLGATIEDVAIASIEGNISAQLTIESAEPSTYHQRNLRERPGDYGDDVRTLLEAGEMMLATHYLQAQRYRALLRAEFLEAFERVDVFVCPTLPFTATKVGETRVVIDDGEPEDMLSAIMQFTGIASLTGFPSLNVPCGFDGDGLPVGMQIIGRPFSEAHLFRVGRAFQQATSHHERSPDETPWT</sequence>
<dbReference type="OrthoDB" id="112488at2"/>
<dbReference type="SUPFAM" id="SSF75304">
    <property type="entry name" value="Amidase signature (AS) enzymes"/>
    <property type="match status" value="1"/>
</dbReference>
<dbReference type="GO" id="GO:0003824">
    <property type="term" value="F:catalytic activity"/>
    <property type="evidence" value="ECO:0007669"/>
    <property type="project" value="InterPro"/>
</dbReference>
<dbReference type="InterPro" id="IPR000120">
    <property type="entry name" value="Amidase"/>
</dbReference>
<dbReference type="STRING" id="1416806.CAL12_21645"/>
<dbReference type="KEGG" id="bgv:CAL12_21645"/>
<dbReference type="PANTHER" id="PTHR11895:SF176">
    <property type="entry name" value="AMIDASE AMID-RELATED"/>
    <property type="match status" value="1"/>
</dbReference>
<gene>
    <name evidence="2" type="ORF">CAL12_21645</name>
</gene>
<dbReference type="EMBL" id="CP021108">
    <property type="protein sequence ID" value="ARP83162.1"/>
    <property type="molecule type" value="Genomic_DNA"/>
</dbReference>
<dbReference type="Proteomes" id="UP000194151">
    <property type="component" value="Chromosome"/>
</dbReference>
<evidence type="ECO:0000313" key="2">
    <source>
        <dbReference type="EMBL" id="ARP83162.1"/>
    </source>
</evidence>
<dbReference type="RefSeq" id="WP_086066501.1">
    <property type="nucleotide sequence ID" value="NZ_CP021108.1"/>
</dbReference>
<dbReference type="Gene3D" id="3.90.1300.10">
    <property type="entry name" value="Amidase signature (AS) domain"/>
    <property type="match status" value="1"/>
</dbReference>
<keyword evidence="3" id="KW-1185">Reference proteome</keyword>
<dbReference type="InterPro" id="IPR036928">
    <property type="entry name" value="AS_sf"/>
</dbReference>
<reference evidence="2 3" key="1">
    <citation type="submission" date="2017-05" db="EMBL/GenBank/DDBJ databases">
        <title>Complete and WGS of Bordetella genogroups.</title>
        <authorList>
            <person name="Spilker T."/>
            <person name="LiPuma J."/>
        </authorList>
    </citation>
    <scope>NUCLEOTIDE SEQUENCE [LARGE SCALE GENOMIC DNA]</scope>
    <source>
        <strain evidence="2 3">AU19157</strain>
    </source>
</reference>
<dbReference type="AlphaFoldDB" id="A0A1W6YQ03"/>
<accession>A0A1W6YQ03</accession>
<evidence type="ECO:0000259" key="1">
    <source>
        <dbReference type="Pfam" id="PF01425"/>
    </source>
</evidence>
<protein>
    <submittedName>
        <fullName evidence="2">Amidase</fullName>
    </submittedName>
</protein>
<feature type="domain" description="Amidase" evidence="1">
    <location>
        <begin position="27"/>
        <end position="450"/>
    </location>
</feature>
<proteinExistence type="predicted"/>